<dbReference type="SUPFAM" id="SSF46689">
    <property type="entry name" value="Homeodomain-like"/>
    <property type="match status" value="1"/>
</dbReference>
<evidence type="ECO:0000256" key="1">
    <source>
        <dbReference type="ARBA" id="ARBA00023015"/>
    </source>
</evidence>
<dbReference type="Gene3D" id="1.10.357.10">
    <property type="entry name" value="Tetracycline Repressor, domain 2"/>
    <property type="match status" value="1"/>
</dbReference>
<feature type="DNA-binding region" description="H-T-H motif" evidence="4">
    <location>
        <begin position="39"/>
        <end position="58"/>
    </location>
</feature>
<evidence type="ECO:0000256" key="2">
    <source>
        <dbReference type="ARBA" id="ARBA00023125"/>
    </source>
</evidence>
<keyword evidence="7" id="KW-1185">Reference proteome</keyword>
<dbReference type="AlphaFoldDB" id="X5MFM8"/>
<dbReference type="PRINTS" id="PR00455">
    <property type="entry name" value="HTHTETR"/>
</dbReference>
<name>X5MFM8_9HYPH</name>
<reference evidence="6 7" key="1">
    <citation type="journal article" date="2014" name="Front. Genet.">
        <title>Genome and metabolic network of "Candidatus Phaeomarinobacter ectocarpi" Ec32, a new candidate genus of Alphaproteobacteria frequently associated with brown algae.</title>
        <authorList>
            <person name="Dittami S.M."/>
            <person name="Barbeyron T."/>
            <person name="Boyen C."/>
            <person name="Cambefort J."/>
            <person name="Collet G."/>
            <person name="Delage L."/>
            <person name="Gobet A."/>
            <person name="Groisillier A."/>
            <person name="Leblanc C."/>
            <person name="Michel G."/>
            <person name="Scornet D."/>
            <person name="Siegel A."/>
            <person name="Tapia J.E."/>
            <person name="Tonon T."/>
        </authorList>
    </citation>
    <scope>NUCLEOTIDE SEQUENCE [LARGE SCALE GENOMIC DNA]</scope>
    <source>
        <strain evidence="6 7">Ec32</strain>
    </source>
</reference>
<evidence type="ECO:0000313" key="6">
    <source>
        <dbReference type="EMBL" id="CDO59979.1"/>
    </source>
</evidence>
<dbReference type="Proteomes" id="UP000032160">
    <property type="component" value="Chromosome I"/>
</dbReference>
<evidence type="ECO:0000256" key="3">
    <source>
        <dbReference type="ARBA" id="ARBA00023163"/>
    </source>
</evidence>
<keyword evidence="3" id="KW-0804">Transcription</keyword>
<dbReference type="OrthoDB" id="9787680at2"/>
<keyword evidence="1" id="KW-0805">Transcription regulation</keyword>
<evidence type="ECO:0000256" key="4">
    <source>
        <dbReference type="PROSITE-ProRule" id="PRU00335"/>
    </source>
</evidence>
<proteinExistence type="predicted"/>
<dbReference type="InterPro" id="IPR050109">
    <property type="entry name" value="HTH-type_TetR-like_transc_reg"/>
</dbReference>
<keyword evidence="2 4" id="KW-0238">DNA-binding</keyword>
<dbReference type="Pfam" id="PF00440">
    <property type="entry name" value="TetR_N"/>
    <property type="match status" value="1"/>
</dbReference>
<dbReference type="InterPro" id="IPR009057">
    <property type="entry name" value="Homeodomain-like_sf"/>
</dbReference>
<accession>X5MFM8</accession>
<gene>
    <name evidence="6" type="ORF">BN1012_Phect1765</name>
</gene>
<dbReference type="PANTHER" id="PTHR30055">
    <property type="entry name" value="HTH-TYPE TRANSCRIPTIONAL REGULATOR RUTR"/>
    <property type="match status" value="1"/>
</dbReference>
<dbReference type="RefSeq" id="WP_043948128.1">
    <property type="nucleotide sequence ID" value="NZ_HG966617.1"/>
</dbReference>
<dbReference type="HOGENOM" id="CLU_1318984_0_0_5"/>
<evidence type="ECO:0000313" key="7">
    <source>
        <dbReference type="Proteomes" id="UP000032160"/>
    </source>
</evidence>
<dbReference type="KEGG" id="pect:BN1012_Phect1765"/>
<organism evidence="6 7">
    <name type="scientific">Candidatus Phaeomarinibacter ectocarpi</name>
    <dbReference type="NCBI Taxonomy" id="1458461"/>
    <lineage>
        <taxon>Bacteria</taxon>
        <taxon>Pseudomonadati</taxon>
        <taxon>Pseudomonadota</taxon>
        <taxon>Alphaproteobacteria</taxon>
        <taxon>Hyphomicrobiales</taxon>
        <taxon>Parvibaculaceae</taxon>
        <taxon>Candidatus Phaeomarinibacter</taxon>
    </lineage>
</organism>
<evidence type="ECO:0000259" key="5">
    <source>
        <dbReference type="PROSITE" id="PS50977"/>
    </source>
</evidence>
<dbReference type="InterPro" id="IPR001647">
    <property type="entry name" value="HTH_TetR"/>
</dbReference>
<dbReference type="PROSITE" id="PS50977">
    <property type="entry name" value="HTH_TETR_2"/>
    <property type="match status" value="1"/>
</dbReference>
<protein>
    <submittedName>
        <fullName evidence="6">Transcriptional regulator, TetR family</fullName>
    </submittedName>
</protein>
<dbReference type="PANTHER" id="PTHR30055:SF234">
    <property type="entry name" value="HTH-TYPE TRANSCRIPTIONAL REGULATOR BETI"/>
    <property type="match status" value="1"/>
</dbReference>
<dbReference type="STRING" id="1458461.BN1012_Phect1765"/>
<dbReference type="GO" id="GO:0003700">
    <property type="term" value="F:DNA-binding transcription factor activity"/>
    <property type="evidence" value="ECO:0007669"/>
    <property type="project" value="TreeGrafter"/>
</dbReference>
<feature type="domain" description="HTH tetR-type" evidence="5">
    <location>
        <begin position="16"/>
        <end position="76"/>
    </location>
</feature>
<dbReference type="GO" id="GO:0000976">
    <property type="term" value="F:transcription cis-regulatory region binding"/>
    <property type="evidence" value="ECO:0007669"/>
    <property type="project" value="TreeGrafter"/>
</dbReference>
<dbReference type="EMBL" id="HG966617">
    <property type="protein sequence ID" value="CDO59979.1"/>
    <property type="molecule type" value="Genomic_DNA"/>
</dbReference>
<sequence>MSEAAKKSDRKRLQPEERKDMLLESAVAYLRDHGIATLTMDRLAQNAGVSKPLMYNYFPNRMALLKAVLVREVNMRRARDAQIAKEAETLEDLIRMASRHTLEHIQARGNIIQQLLQEPEIAQVMTDMRSEARGGYVDYITKKACATYDLPPDIARVVVQLLMNMGTNAGALFDREKGDIDQAHDILLTLTTGAIEAAVRKYAKKPRA</sequence>